<sequence length="336" mass="39526">MVKILKAKRDFKFYIEDFMEHCNLKGLSRKTMKSYECSLLLFSKYVEEEFQLSKVQDIKLLHVNEYVKFTTERGKYSYLLDDKTVSMNNPSIRRDFGKAVSPATINNYIRNLKVFFTWAVDNKIIKSSPMDKVKFIKTKRKPKDNISDSDFIAVIKSLDITKYFEYRDYVVIQIIMDTGMRLGETLSLTIADIDLARRSILIPADITKSKKERYVFFSNTMAGILRRWIQFKDRYIDNDILLFPTSRGTKLGIPHFERNFRLYKERAGLTQNFTPHSLRNNFAKRCLMSGMDIYTLSRILGHSSVTVTEKAYLDLTVTDIRKNYQRFSPLENIKKK</sequence>
<dbReference type="PROSITE" id="PS51898">
    <property type="entry name" value="TYR_RECOMBINASE"/>
    <property type="match status" value="1"/>
</dbReference>
<feature type="domain" description="Tyr recombinase" evidence="5">
    <location>
        <begin position="141"/>
        <end position="325"/>
    </location>
</feature>
<organism evidence="7 8">
    <name type="scientific">Clostridium perfringens</name>
    <dbReference type="NCBI Taxonomy" id="1502"/>
    <lineage>
        <taxon>Bacteria</taxon>
        <taxon>Bacillati</taxon>
        <taxon>Bacillota</taxon>
        <taxon>Clostridia</taxon>
        <taxon>Eubacteriales</taxon>
        <taxon>Clostridiaceae</taxon>
        <taxon>Clostridium</taxon>
    </lineage>
</organism>
<evidence type="ECO:0000313" key="7">
    <source>
        <dbReference type="EMBL" id="KXA04492.1"/>
    </source>
</evidence>
<dbReference type="InterPro" id="IPR002104">
    <property type="entry name" value="Integrase_catalytic"/>
</dbReference>
<comment type="caution">
    <text evidence="7">The sequence shown here is derived from an EMBL/GenBank/DDBJ whole genome shotgun (WGS) entry which is preliminary data.</text>
</comment>
<evidence type="ECO:0000256" key="1">
    <source>
        <dbReference type="ARBA" id="ARBA00008857"/>
    </source>
</evidence>
<dbReference type="RefSeq" id="WP_081092203.1">
    <property type="nucleotide sequence ID" value="NZ_KQ956341.1"/>
</dbReference>
<dbReference type="PANTHER" id="PTHR30349:SF64">
    <property type="entry name" value="PROPHAGE INTEGRASE INTD-RELATED"/>
    <property type="match status" value="1"/>
</dbReference>
<dbReference type="GO" id="GO:0006310">
    <property type="term" value="P:DNA recombination"/>
    <property type="evidence" value="ECO:0007669"/>
    <property type="project" value="UniProtKB-KW"/>
</dbReference>
<proteinExistence type="inferred from homology"/>
<evidence type="ECO:0000256" key="3">
    <source>
        <dbReference type="ARBA" id="ARBA00023172"/>
    </source>
</evidence>
<dbReference type="CDD" id="cd00397">
    <property type="entry name" value="DNA_BRE_C"/>
    <property type="match status" value="1"/>
</dbReference>
<evidence type="ECO:0000256" key="4">
    <source>
        <dbReference type="PROSITE-ProRule" id="PRU01248"/>
    </source>
</evidence>
<dbReference type="Proteomes" id="UP000070646">
    <property type="component" value="Unassembled WGS sequence"/>
</dbReference>
<evidence type="ECO:0000313" key="8">
    <source>
        <dbReference type="Proteomes" id="UP000070646"/>
    </source>
</evidence>
<dbReference type="Gene3D" id="1.10.150.130">
    <property type="match status" value="1"/>
</dbReference>
<dbReference type="PANTHER" id="PTHR30349">
    <property type="entry name" value="PHAGE INTEGRASE-RELATED"/>
    <property type="match status" value="1"/>
</dbReference>
<comment type="similarity">
    <text evidence="1">Belongs to the 'phage' integrase family.</text>
</comment>
<dbReference type="PATRIC" id="fig|1502.174.peg.3228"/>
<dbReference type="SUPFAM" id="SSF56349">
    <property type="entry name" value="DNA breaking-rejoining enzymes"/>
    <property type="match status" value="1"/>
</dbReference>
<reference evidence="7 8" key="1">
    <citation type="submission" date="2016-01" db="EMBL/GenBank/DDBJ databases">
        <authorList>
            <person name="Oliw E.H."/>
        </authorList>
    </citation>
    <scope>NUCLEOTIDE SEQUENCE [LARGE SCALE GENOMIC DNA]</scope>
    <source>
        <strain evidence="7 8">MJR7757A</strain>
    </source>
</reference>
<gene>
    <name evidence="7" type="ORF">HMPREF3222_03195</name>
</gene>
<evidence type="ECO:0000256" key="2">
    <source>
        <dbReference type="ARBA" id="ARBA00023125"/>
    </source>
</evidence>
<dbReference type="InterPro" id="IPR011010">
    <property type="entry name" value="DNA_brk_join_enz"/>
</dbReference>
<dbReference type="InterPro" id="IPR050090">
    <property type="entry name" value="Tyrosine_recombinase_XerCD"/>
</dbReference>
<feature type="domain" description="Core-binding (CB)" evidence="6">
    <location>
        <begin position="9"/>
        <end position="120"/>
    </location>
</feature>
<dbReference type="GO" id="GO:0015074">
    <property type="term" value="P:DNA integration"/>
    <property type="evidence" value="ECO:0007669"/>
    <property type="project" value="InterPro"/>
</dbReference>
<protein>
    <submittedName>
        <fullName evidence="7">Site-specific recombinase, phage integrase family</fullName>
    </submittedName>
</protein>
<evidence type="ECO:0000259" key="6">
    <source>
        <dbReference type="PROSITE" id="PS51900"/>
    </source>
</evidence>
<dbReference type="InterPro" id="IPR010998">
    <property type="entry name" value="Integrase_recombinase_N"/>
</dbReference>
<evidence type="ECO:0000259" key="5">
    <source>
        <dbReference type="PROSITE" id="PS51898"/>
    </source>
</evidence>
<dbReference type="PROSITE" id="PS51900">
    <property type="entry name" value="CB"/>
    <property type="match status" value="1"/>
</dbReference>
<dbReference type="AlphaFoldDB" id="A0A133MKB1"/>
<accession>A0A133MKB1</accession>
<dbReference type="InterPro" id="IPR013762">
    <property type="entry name" value="Integrase-like_cat_sf"/>
</dbReference>
<keyword evidence="3" id="KW-0233">DNA recombination</keyword>
<dbReference type="InterPro" id="IPR044068">
    <property type="entry name" value="CB"/>
</dbReference>
<dbReference type="GO" id="GO:0003677">
    <property type="term" value="F:DNA binding"/>
    <property type="evidence" value="ECO:0007669"/>
    <property type="project" value="UniProtKB-UniRule"/>
</dbReference>
<name>A0A133MKB1_CLOPF</name>
<keyword evidence="2 4" id="KW-0238">DNA-binding</keyword>
<dbReference type="Gene3D" id="1.10.443.10">
    <property type="entry name" value="Intergrase catalytic core"/>
    <property type="match status" value="1"/>
</dbReference>
<dbReference type="Pfam" id="PF00589">
    <property type="entry name" value="Phage_integrase"/>
    <property type="match status" value="1"/>
</dbReference>
<dbReference type="EMBL" id="LRPU01000228">
    <property type="protein sequence ID" value="KXA04492.1"/>
    <property type="molecule type" value="Genomic_DNA"/>
</dbReference>